<accession>K9F1Y2</accession>
<dbReference type="Proteomes" id="UP000009888">
    <property type="component" value="Unassembled WGS sequence"/>
</dbReference>
<organism evidence="4 5">
    <name type="scientific">Actinobaculum massiliense ACS-171-V-Col2</name>
    <dbReference type="NCBI Taxonomy" id="883066"/>
    <lineage>
        <taxon>Bacteria</taxon>
        <taxon>Bacillati</taxon>
        <taxon>Actinomycetota</taxon>
        <taxon>Actinomycetes</taxon>
        <taxon>Actinomycetales</taxon>
        <taxon>Actinomycetaceae</taxon>
        <taxon>Actinobaculum</taxon>
    </lineage>
</organism>
<keyword evidence="5" id="KW-1185">Reference proteome</keyword>
<dbReference type="InterPro" id="IPR009057">
    <property type="entry name" value="Homeodomain-like_sf"/>
</dbReference>
<dbReference type="EMBL" id="AGWL01000002">
    <property type="protein sequence ID" value="EKU95475.1"/>
    <property type="molecule type" value="Genomic_DNA"/>
</dbReference>
<feature type="DNA-binding region" description="H-T-H motif" evidence="2">
    <location>
        <begin position="32"/>
        <end position="51"/>
    </location>
</feature>
<dbReference type="GO" id="GO:0003677">
    <property type="term" value="F:DNA binding"/>
    <property type="evidence" value="ECO:0007669"/>
    <property type="project" value="UniProtKB-UniRule"/>
</dbReference>
<keyword evidence="1 2" id="KW-0238">DNA-binding</keyword>
<sequence>MARPSKTAVAAPARLREAFWAALEQTPYAQLTVRELVGRAGLNRNSFYYHYANVTELAEDALRVLRPHELAARVLANPHDTAAVLQAVKEFPEIAVRAHRLSLAVGPHGSGALPELVKQNAIKFWLELFEVPESALTDEDCQILRFTIGGFITLVADAPKTNNWIEINRIISVPFYLSIVDHASAILRAAHARAVGDGQPS</sequence>
<evidence type="ECO:0000259" key="3">
    <source>
        <dbReference type="PROSITE" id="PS50977"/>
    </source>
</evidence>
<evidence type="ECO:0000256" key="1">
    <source>
        <dbReference type="ARBA" id="ARBA00023125"/>
    </source>
</evidence>
<comment type="caution">
    <text evidence="4">The sequence shown here is derived from an EMBL/GenBank/DDBJ whole genome shotgun (WGS) entry which is preliminary data.</text>
</comment>
<name>K9F1Y2_9ACTO</name>
<dbReference type="PROSITE" id="PS50977">
    <property type="entry name" value="HTH_TETR_2"/>
    <property type="match status" value="1"/>
</dbReference>
<dbReference type="Pfam" id="PF00440">
    <property type="entry name" value="TetR_N"/>
    <property type="match status" value="1"/>
</dbReference>
<dbReference type="STRING" id="202789.GCA_001457435_00336"/>
<evidence type="ECO:0000313" key="4">
    <source>
        <dbReference type="EMBL" id="EKU95475.1"/>
    </source>
</evidence>
<gene>
    <name evidence="4" type="ORF">HMPREF9233_00262</name>
</gene>
<dbReference type="InterPro" id="IPR001647">
    <property type="entry name" value="HTH_TetR"/>
</dbReference>
<dbReference type="RefSeq" id="WP_007000480.1">
    <property type="nucleotide sequence ID" value="NZ_JH992955.1"/>
</dbReference>
<evidence type="ECO:0000313" key="5">
    <source>
        <dbReference type="Proteomes" id="UP000009888"/>
    </source>
</evidence>
<evidence type="ECO:0000256" key="2">
    <source>
        <dbReference type="PROSITE-ProRule" id="PRU00335"/>
    </source>
</evidence>
<reference evidence="4 5" key="1">
    <citation type="submission" date="2012-09" db="EMBL/GenBank/DDBJ databases">
        <title>The Genome Sequence of Actinobaculum massiliae ACS-171-V-COL2.</title>
        <authorList>
            <consortium name="The Broad Institute Genome Sequencing Platform"/>
            <person name="Earl A."/>
            <person name="Ward D."/>
            <person name="Feldgarden M."/>
            <person name="Gevers D."/>
            <person name="Saerens B."/>
            <person name="Vaneechoutte M."/>
            <person name="Walker B."/>
            <person name="Young S.K."/>
            <person name="Zeng Q."/>
            <person name="Gargeya S."/>
            <person name="Fitzgerald M."/>
            <person name="Haas B."/>
            <person name="Abouelleil A."/>
            <person name="Alvarado L."/>
            <person name="Arachchi H.M."/>
            <person name="Berlin A."/>
            <person name="Chapman S.B."/>
            <person name="Goldberg J."/>
            <person name="Griggs A."/>
            <person name="Gujja S."/>
            <person name="Hansen M."/>
            <person name="Howarth C."/>
            <person name="Imamovic A."/>
            <person name="Larimer J."/>
            <person name="McCowen C."/>
            <person name="Montmayeur A."/>
            <person name="Murphy C."/>
            <person name="Neiman D."/>
            <person name="Pearson M."/>
            <person name="Priest M."/>
            <person name="Roberts A."/>
            <person name="Saif S."/>
            <person name="Shea T."/>
            <person name="Sisk P."/>
            <person name="Sykes S."/>
            <person name="Wortman J."/>
            <person name="Nusbaum C."/>
            <person name="Birren B."/>
        </authorList>
    </citation>
    <scope>NUCLEOTIDE SEQUENCE [LARGE SCALE GENOMIC DNA]</scope>
    <source>
        <strain evidence="5">ACS-171-V-Col2</strain>
    </source>
</reference>
<dbReference type="AlphaFoldDB" id="K9F1Y2"/>
<dbReference type="eggNOG" id="COG1309">
    <property type="taxonomic scope" value="Bacteria"/>
</dbReference>
<dbReference type="PATRIC" id="fig|883066.3.peg.267"/>
<feature type="domain" description="HTH tetR-type" evidence="3">
    <location>
        <begin position="9"/>
        <end position="69"/>
    </location>
</feature>
<dbReference type="Gene3D" id="1.10.357.10">
    <property type="entry name" value="Tetracycline Repressor, domain 2"/>
    <property type="match status" value="1"/>
</dbReference>
<proteinExistence type="predicted"/>
<dbReference type="HOGENOM" id="CLU_097434_0_0_11"/>
<dbReference type="SUPFAM" id="SSF46689">
    <property type="entry name" value="Homeodomain-like"/>
    <property type="match status" value="1"/>
</dbReference>
<protein>
    <recommendedName>
        <fullName evidence="3">HTH tetR-type domain-containing protein</fullName>
    </recommendedName>
</protein>